<dbReference type="EMBL" id="UOFF01000256">
    <property type="protein sequence ID" value="VAW56586.1"/>
    <property type="molecule type" value="Genomic_DNA"/>
</dbReference>
<gene>
    <name evidence="2" type="ORF">MNBD_GAMMA07-2712</name>
</gene>
<dbReference type="AlphaFoldDB" id="A0A3B0XJF2"/>
<organism evidence="2">
    <name type="scientific">hydrothermal vent metagenome</name>
    <dbReference type="NCBI Taxonomy" id="652676"/>
    <lineage>
        <taxon>unclassified sequences</taxon>
        <taxon>metagenomes</taxon>
        <taxon>ecological metagenomes</taxon>
    </lineage>
</organism>
<feature type="transmembrane region" description="Helical" evidence="1">
    <location>
        <begin position="99"/>
        <end position="125"/>
    </location>
</feature>
<accession>A0A3B0XJF2</accession>
<feature type="transmembrane region" description="Helical" evidence="1">
    <location>
        <begin position="6"/>
        <end position="25"/>
    </location>
</feature>
<evidence type="ECO:0000256" key="1">
    <source>
        <dbReference type="SAM" id="Phobius"/>
    </source>
</evidence>
<sequence>MLTSIEPISFGLSTVLFFLLSLVMLTGQRDNLLKLMLAIASLSSAVWSGFVTYQSIYGGLEQFVLLLELLRSLAWFSFLLVMLRTAYSASDSINKNFKITFLGLSIFIIGLMFLGLFRISGGIIFEPILGDDLLLGHLLISIGG</sequence>
<feature type="transmembrane region" description="Helical" evidence="1">
    <location>
        <begin position="63"/>
        <end position="87"/>
    </location>
</feature>
<keyword evidence="1" id="KW-0472">Membrane</keyword>
<keyword evidence="1" id="KW-1133">Transmembrane helix</keyword>
<feature type="non-terminal residue" evidence="2">
    <location>
        <position position="144"/>
    </location>
</feature>
<name>A0A3B0XJF2_9ZZZZ</name>
<keyword evidence="1" id="KW-0812">Transmembrane</keyword>
<feature type="transmembrane region" description="Helical" evidence="1">
    <location>
        <begin position="32"/>
        <end position="51"/>
    </location>
</feature>
<evidence type="ECO:0000313" key="2">
    <source>
        <dbReference type="EMBL" id="VAW56586.1"/>
    </source>
</evidence>
<reference evidence="2" key="1">
    <citation type="submission" date="2018-06" db="EMBL/GenBank/DDBJ databases">
        <authorList>
            <person name="Zhirakovskaya E."/>
        </authorList>
    </citation>
    <scope>NUCLEOTIDE SEQUENCE</scope>
</reference>
<protein>
    <submittedName>
        <fullName evidence="2">Uncharacterized protein</fullName>
    </submittedName>
</protein>
<proteinExistence type="predicted"/>